<protein>
    <submittedName>
        <fullName evidence="9">Multicopper oxidase-domain-containing protein</fullName>
    </submittedName>
</protein>
<evidence type="ECO:0000256" key="2">
    <source>
        <dbReference type="ARBA" id="ARBA00022723"/>
    </source>
</evidence>
<comment type="caution">
    <text evidence="9">The sequence shown here is derived from an EMBL/GenBank/DDBJ whole genome shotgun (WGS) entry which is preliminary data.</text>
</comment>
<evidence type="ECO:0000313" key="10">
    <source>
        <dbReference type="Proteomes" id="UP001283341"/>
    </source>
</evidence>
<sequence length="687" mass="76724">MQLMQRSWASFAHLLSIATLSPFGDFRDEGVQQTPLLGEETARFSGYGGPVFRPPGHRVEGPGSEFQCDYSRMGADWIKCSHEYDRACWLKNTKTGEKFDIHTNYENFAPLGIQRNYTLIVNNGSINADGMLFPEAKLFNATYPGPWLQACWGDVVQVNVINKLPYNGTSIHWHGIRQNQTMHMDGVNGITQCPIAPGDSFVYKWNVTQYGSSWYHSHYSVQYADGLVGPMTLHGPSSANFTEAVDIPTLLTDWGHNSAFEALYVKLKNPTILLNGKGDIEKYTGGLTVAQLPIPEPYTLVFSNSTDKQGKPKKYLLRLINTSFDTTFVFSIDNHNLTIIGADFVPIHPYSNTSVLVGIGQRYHVVVEAKPIANGTSQRIPDDHNFWMRTYVAGPGCMGKPGKGHYEETGILRYNSSSKALPQSQAWYNMSMACSDETYSSLVPILPWKIGNPANAGQEHDVVVDVKANRTENGPFGIFSLEPTTFGSKNIPLRIDFGDPTFLHLNKTGSDWPKKWIVVPENYTDKDWVYLVIAGDRKSSYESAGAHPIHLHGHDFALLQQAEGTKLDYGSLNLKFDNPPRRDVVLLPRNGFVVIAFKTDNPGSWLMHCHIATHAAMGLAMQVLERQKAADDIWPWATSHAIAAARQTCRKWDDWHGNCDNWWPGDKGGCERNRTEPAFAFQDDSGI</sequence>
<dbReference type="EMBL" id="JAUEDM010000006">
    <property type="protein sequence ID" value="KAK3314821.1"/>
    <property type="molecule type" value="Genomic_DNA"/>
</dbReference>
<evidence type="ECO:0000259" key="6">
    <source>
        <dbReference type="Pfam" id="PF00394"/>
    </source>
</evidence>
<dbReference type="InterPro" id="IPR011706">
    <property type="entry name" value="Cu-oxidase_C"/>
</dbReference>
<feature type="domain" description="Plastocyanin-like" evidence="8">
    <location>
        <begin position="127"/>
        <end position="236"/>
    </location>
</feature>
<keyword evidence="5" id="KW-0732">Signal</keyword>
<keyword evidence="4" id="KW-0186">Copper</keyword>
<evidence type="ECO:0000256" key="3">
    <source>
        <dbReference type="ARBA" id="ARBA00023002"/>
    </source>
</evidence>
<evidence type="ECO:0000256" key="5">
    <source>
        <dbReference type="SAM" id="SignalP"/>
    </source>
</evidence>
<feature type="domain" description="Plastocyanin-like" evidence="7">
    <location>
        <begin position="508"/>
        <end position="627"/>
    </location>
</feature>
<dbReference type="GO" id="GO:0005507">
    <property type="term" value="F:copper ion binding"/>
    <property type="evidence" value="ECO:0007669"/>
    <property type="project" value="InterPro"/>
</dbReference>
<reference evidence="9" key="2">
    <citation type="submission" date="2023-06" db="EMBL/GenBank/DDBJ databases">
        <authorList>
            <consortium name="Lawrence Berkeley National Laboratory"/>
            <person name="Haridas S."/>
            <person name="Hensen N."/>
            <person name="Bonometti L."/>
            <person name="Westerberg I."/>
            <person name="Brannstrom I.O."/>
            <person name="Guillou S."/>
            <person name="Cros-Aarteil S."/>
            <person name="Calhoun S."/>
            <person name="Kuo A."/>
            <person name="Mondo S."/>
            <person name="Pangilinan J."/>
            <person name="Riley R."/>
            <person name="Labutti K."/>
            <person name="Andreopoulos B."/>
            <person name="Lipzen A."/>
            <person name="Chen C."/>
            <person name="Yanf M."/>
            <person name="Daum C."/>
            <person name="Ng V."/>
            <person name="Clum A."/>
            <person name="Steindorff A."/>
            <person name="Ohm R."/>
            <person name="Martin F."/>
            <person name="Silar P."/>
            <person name="Natvig D."/>
            <person name="Lalanne C."/>
            <person name="Gautier V."/>
            <person name="Ament-Velasquez S.L."/>
            <person name="Kruys A."/>
            <person name="Hutchinson M.I."/>
            <person name="Powell A.J."/>
            <person name="Barry K."/>
            <person name="Miller A.N."/>
            <person name="Grigoriev I.V."/>
            <person name="Debuchy R."/>
            <person name="Gladieux P."/>
            <person name="Thoren M.H."/>
            <person name="Johannesson H."/>
        </authorList>
    </citation>
    <scope>NUCLEOTIDE SEQUENCE</scope>
    <source>
        <strain evidence="9">CBS 118394</strain>
    </source>
</reference>
<proteinExistence type="inferred from homology"/>
<organism evidence="9 10">
    <name type="scientific">Apodospora peruviana</name>
    <dbReference type="NCBI Taxonomy" id="516989"/>
    <lineage>
        <taxon>Eukaryota</taxon>
        <taxon>Fungi</taxon>
        <taxon>Dikarya</taxon>
        <taxon>Ascomycota</taxon>
        <taxon>Pezizomycotina</taxon>
        <taxon>Sordariomycetes</taxon>
        <taxon>Sordariomycetidae</taxon>
        <taxon>Sordariales</taxon>
        <taxon>Lasiosphaeriaceae</taxon>
        <taxon>Apodospora</taxon>
    </lineage>
</organism>
<dbReference type="AlphaFoldDB" id="A0AAE0M0L4"/>
<dbReference type="Gene3D" id="2.60.40.420">
    <property type="entry name" value="Cupredoxins - blue copper proteins"/>
    <property type="match status" value="3"/>
</dbReference>
<dbReference type="CDD" id="cd13854">
    <property type="entry name" value="CuRO_1_MaLCC_like"/>
    <property type="match status" value="1"/>
</dbReference>
<comment type="similarity">
    <text evidence="1">Belongs to the multicopper oxidase family.</text>
</comment>
<evidence type="ECO:0000313" key="9">
    <source>
        <dbReference type="EMBL" id="KAK3314821.1"/>
    </source>
</evidence>
<feature type="chain" id="PRO_5042093850" evidence="5">
    <location>
        <begin position="21"/>
        <end position="687"/>
    </location>
</feature>
<dbReference type="InterPro" id="IPR045087">
    <property type="entry name" value="Cu-oxidase_fam"/>
</dbReference>
<dbReference type="PANTHER" id="PTHR11709">
    <property type="entry name" value="MULTI-COPPER OXIDASE"/>
    <property type="match status" value="1"/>
</dbReference>
<dbReference type="Pfam" id="PF07732">
    <property type="entry name" value="Cu-oxidase_3"/>
    <property type="match status" value="1"/>
</dbReference>
<dbReference type="Pfam" id="PF00394">
    <property type="entry name" value="Cu-oxidase"/>
    <property type="match status" value="1"/>
</dbReference>
<gene>
    <name evidence="9" type="ORF">B0H66DRAFT_520950</name>
</gene>
<dbReference type="InterPro" id="IPR001117">
    <property type="entry name" value="Cu-oxidase_2nd"/>
</dbReference>
<keyword evidence="2" id="KW-0479">Metal-binding</keyword>
<dbReference type="InterPro" id="IPR011707">
    <property type="entry name" value="Cu-oxidase-like_N"/>
</dbReference>
<dbReference type="InterPro" id="IPR008972">
    <property type="entry name" value="Cupredoxin"/>
</dbReference>
<evidence type="ECO:0000259" key="8">
    <source>
        <dbReference type="Pfam" id="PF07732"/>
    </source>
</evidence>
<evidence type="ECO:0000256" key="4">
    <source>
        <dbReference type="ARBA" id="ARBA00023008"/>
    </source>
</evidence>
<evidence type="ECO:0000256" key="1">
    <source>
        <dbReference type="ARBA" id="ARBA00010609"/>
    </source>
</evidence>
<dbReference type="InterPro" id="IPR002355">
    <property type="entry name" value="Cu_oxidase_Cu_BS"/>
</dbReference>
<dbReference type="PROSITE" id="PS00079">
    <property type="entry name" value="MULTICOPPER_OXIDASE1"/>
    <property type="match status" value="1"/>
</dbReference>
<dbReference type="InterPro" id="IPR033138">
    <property type="entry name" value="Cu_oxidase_CS"/>
</dbReference>
<dbReference type="CDD" id="cd13901">
    <property type="entry name" value="CuRO_3_MaLCC_like"/>
    <property type="match status" value="1"/>
</dbReference>
<dbReference type="PANTHER" id="PTHR11709:SF71">
    <property type="entry name" value="OXIDOREDUCTASE TPCJ"/>
    <property type="match status" value="1"/>
</dbReference>
<accession>A0AAE0M0L4</accession>
<name>A0AAE0M0L4_9PEZI</name>
<dbReference type="Pfam" id="PF07731">
    <property type="entry name" value="Cu-oxidase_2"/>
    <property type="match status" value="1"/>
</dbReference>
<keyword evidence="10" id="KW-1185">Reference proteome</keyword>
<reference evidence="9" key="1">
    <citation type="journal article" date="2023" name="Mol. Phylogenet. Evol.">
        <title>Genome-scale phylogeny and comparative genomics of the fungal order Sordariales.</title>
        <authorList>
            <person name="Hensen N."/>
            <person name="Bonometti L."/>
            <person name="Westerberg I."/>
            <person name="Brannstrom I.O."/>
            <person name="Guillou S."/>
            <person name="Cros-Aarteil S."/>
            <person name="Calhoun S."/>
            <person name="Haridas S."/>
            <person name="Kuo A."/>
            <person name="Mondo S."/>
            <person name="Pangilinan J."/>
            <person name="Riley R."/>
            <person name="LaButti K."/>
            <person name="Andreopoulos B."/>
            <person name="Lipzen A."/>
            <person name="Chen C."/>
            <person name="Yan M."/>
            <person name="Daum C."/>
            <person name="Ng V."/>
            <person name="Clum A."/>
            <person name="Steindorff A."/>
            <person name="Ohm R.A."/>
            <person name="Martin F."/>
            <person name="Silar P."/>
            <person name="Natvig D.O."/>
            <person name="Lalanne C."/>
            <person name="Gautier V."/>
            <person name="Ament-Velasquez S.L."/>
            <person name="Kruys A."/>
            <person name="Hutchinson M.I."/>
            <person name="Powell A.J."/>
            <person name="Barry K."/>
            <person name="Miller A.N."/>
            <person name="Grigoriev I.V."/>
            <person name="Debuchy R."/>
            <person name="Gladieux P."/>
            <person name="Hiltunen Thoren M."/>
            <person name="Johannesson H."/>
        </authorList>
    </citation>
    <scope>NUCLEOTIDE SEQUENCE</scope>
    <source>
        <strain evidence="9">CBS 118394</strain>
    </source>
</reference>
<dbReference type="PROSITE" id="PS00080">
    <property type="entry name" value="MULTICOPPER_OXIDASE2"/>
    <property type="match status" value="1"/>
</dbReference>
<keyword evidence="3" id="KW-0560">Oxidoreductase</keyword>
<dbReference type="SUPFAM" id="SSF49503">
    <property type="entry name" value="Cupredoxins"/>
    <property type="match status" value="3"/>
</dbReference>
<dbReference type="Proteomes" id="UP001283341">
    <property type="component" value="Unassembled WGS sequence"/>
</dbReference>
<feature type="signal peptide" evidence="5">
    <location>
        <begin position="1"/>
        <end position="20"/>
    </location>
</feature>
<dbReference type="GO" id="GO:0016491">
    <property type="term" value="F:oxidoreductase activity"/>
    <property type="evidence" value="ECO:0007669"/>
    <property type="project" value="UniProtKB-KW"/>
</dbReference>
<dbReference type="CDD" id="cd13880">
    <property type="entry name" value="CuRO_2_MaLCC_like"/>
    <property type="match status" value="1"/>
</dbReference>
<dbReference type="FunFam" id="2.60.40.420:FF:000021">
    <property type="entry name" value="Extracellular dihydrogeodin oxidase/laccase"/>
    <property type="match status" value="1"/>
</dbReference>
<evidence type="ECO:0000259" key="7">
    <source>
        <dbReference type="Pfam" id="PF07731"/>
    </source>
</evidence>
<feature type="domain" description="Plastocyanin-like" evidence="6">
    <location>
        <begin position="250"/>
        <end position="415"/>
    </location>
</feature>